<dbReference type="RefSeq" id="XP_024501238.1">
    <property type="nucleotide sequence ID" value="XM_024647128.1"/>
</dbReference>
<keyword evidence="3 8" id="KW-0227">DNA damage</keyword>
<dbReference type="PANTHER" id="PTHR28580">
    <property type="entry name" value="GENERAL TRANSCRIPTION FACTOR IIH SUBUNIT 5"/>
    <property type="match status" value="1"/>
</dbReference>
<comment type="subunit">
    <text evidence="8">Component of the 7-subunit TFIIH core complex.</text>
</comment>
<evidence type="ECO:0000256" key="2">
    <source>
        <dbReference type="ARBA" id="ARBA00007470"/>
    </source>
</evidence>
<evidence type="ECO:0000313" key="10">
    <source>
        <dbReference type="Proteomes" id="UP000035682"/>
    </source>
</evidence>
<organism evidence="9">
    <name type="scientific">Strongyloides ratti</name>
    <name type="common">Parasitic roundworm</name>
    <dbReference type="NCBI Taxonomy" id="34506"/>
    <lineage>
        <taxon>Eukaryota</taxon>
        <taxon>Metazoa</taxon>
        <taxon>Ecdysozoa</taxon>
        <taxon>Nematoda</taxon>
        <taxon>Chromadorea</taxon>
        <taxon>Rhabditida</taxon>
        <taxon>Tylenchina</taxon>
        <taxon>Panagrolaimomorpha</taxon>
        <taxon>Strongyloidoidea</taxon>
        <taxon>Strongyloididae</taxon>
        <taxon>Strongyloides</taxon>
    </lineage>
</organism>
<evidence type="ECO:0000313" key="12">
    <source>
        <dbReference type="WormBase" id="SRAE_1000031200"/>
    </source>
</evidence>
<keyword evidence="6 8" id="KW-0234">DNA repair</keyword>
<evidence type="ECO:0000256" key="7">
    <source>
        <dbReference type="ARBA" id="ARBA00023242"/>
    </source>
</evidence>
<dbReference type="InterPro" id="IPR035935">
    <property type="entry name" value="TFB5-like_sf"/>
</dbReference>
<dbReference type="SUPFAM" id="SSF142897">
    <property type="entry name" value="TFB5-like"/>
    <property type="match status" value="1"/>
</dbReference>
<reference evidence="10" key="1">
    <citation type="submission" date="2014-09" db="EMBL/GenBank/DDBJ databases">
        <authorList>
            <person name="Martin A.A."/>
        </authorList>
    </citation>
    <scope>NUCLEOTIDE SEQUENCE</scope>
    <source>
        <strain evidence="10">ED321</strain>
    </source>
</reference>
<evidence type="ECO:0000313" key="11">
    <source>
        <dbReference type="WBParaSite" id="SRAE_1000031200.1"/>
    </source>
</evidence>
<comment type="function">
    <text evidence="8">In NER, TFIIH acts by opening DNA around the lesion to allow the excision of the damaged oligonucleotide and its replacement by a new DNA fragment. In transcription, TFIIH has an essential role in transcription initiation. When the pre-initiation complex (PIC) has been established, TFIIH is required for promoter opening and promoter escape.</text>
</comment>
<dbReference type="InterPro" id="IPR009400">
    <property type="entry name" value="TFIIH_TTDA/Tfb5"/>
</dbReference>
<dbReference type="Pfam" id="PF06331">
    <property type="entry name" value="Tfb5"/>
    <property type="match status" value="1"/>
</dbReference>
<dbReference type="OMA" id="FACLWPC"/>
<dbReference type="GO" id="GO:0003684">
    <property type="term" value="F:damaged DNA binding"/>
    <property type="evidence" value="ECO:0007669"/>
    <property type="project" value="EnsemblMetazoa"/>
</dbReference>
<comment type="subcellular location">
    <subcellularLocation>
        <location evidence="1 8">Nucleus</location>
    </subcellularLocation>
</comment>
<keyword evidence="10" id="KW-1185">Reference proteome</keyword>
<dbReference type="GO" id="GO:0006294">
    <property type="term" value="P:nucleotide-excision repair, preincision complex assembly"/>
    <property type="evidence" value="ECO:0007669"/>
    <property type="project" value="TreeGrafter"/>
</dbReference>
<dbReference type="PANTHER" id="PTHR28580:SF1">
    <property type="entry name" value="GENERAL TRANSCRIPTION FACTOR IIH SUBUNIT 5"/>
    <property type="match status" value="1"/>
</dbReference>
<dbReference type="AlphaFoldDB" id="A0A090KX93"/>
<dbReference type="EMBL" id="LN609528">
    <property type="protein sequence ID" value="CEF62036.1"/>
    <property type="molecule type" value="Genomic_DNA"/>
</dbReference>
<name>A0A090KX93_STRRB</name>
<dbReference type="OrthoDB" id="354at2759"/>
<evidence type="ECO:0000256" key="1">
    <source>
        <dbReference type="ARBA" id="ARBA00004123"/>
    </source>
</evidence>
<proteinExistence type="inferred from homology"/>
<accession>A0A090KX93</accession>
<dbReference type="Gene3D" id="3.30.70.1220">
    <property type="entry name" value="TFB5-like"/>
    <property type="match status" value="1"/>
</dbReference>
<dbReference type="SMART" id="SM01395">
    <property type="entry name" value="Tbf5"/>
    <property type="match status" value="1"/>
</dbReference>
<dbReference type="GO" id="GO:0005675">
    <property type="term" value="C:transcription factor TFIIH holo complex"/>
    <property type="evidence" value="ECO:0007669"/>
    <property type="project" value="TreeGrafter"/>
</dbReference>
<dbReference type="WormBase" id="SRAE_1000031200">
    <property type="protein sequence ID" value="SRP08588"/>
    <property type="gene ID" value="WBGene00256906"/>
</dbReference>
<keyword evidence="5 8" id="KW-0804">Transcription</keyword>
<dbReference type="GO" id="GO:0006367">
    <property type="term" value="P:transcription initiation at RNA polymerase II promoter"/>
    <property type="evidence" value="ECO:0007669"/>
    <property type="project" value="UniProtKB-UniRule"/>
</dbReference>
<gene>
    <name evidence="9 11 12" type="ORF">SRAE_1000031200</name>
</gene>
<reference evidence="11" key="3">
    <citation type="submission" date="2020-12" db="UniProtKB">
        <authorList>
            <consortium name="WormBaseParasite"/>
        </authorList>
    </citation>
    <scope>IDENTIFICATION</scope>
</reference>
<dbReference type="STRING" id="34506.A0A090KX93"/>
<evidence type="ECO:0000256" key="3">
    <source>
        <dbReference type="ARBA" id="ARBA00022763"/>
    </source>
</evidence>
<dbReference type="WBParaSite" id="SRAE_1000031200.1">
    <property type="protein sequence ID" value="SRAE_1000031200.1"/>
    <property type="gene ID" value="WBGene00256906"/>
</dbReference>
<evidence type="ECO:0000256" key="5">
    <source>
        <dbReference type="ARBA" id="ARBA00023163"/>
    </source>
</evidence>
<evidence type="ECO:0000256" key="8">
    <source>
        <dbReference type="RuleBase" id="RU368032"/>
    </source>
</evidence>
<sequence length="72" mass="8563">MVNVSKGIFITTDPAVREFLIYLDRNRELGRPFIIQKLSDRYLLIESDMLPILKERFDKLMEANSPDQYEKQ</sequence>
<keyword evidence="7 8" id="KW-0539">Nucleus</keyword>
<evidence type="ECO:0000256" key="4">
    <source>
        <dbReference type="ARBA" id="ARBA00023015"/>
    </source>
</evidence>
<dbReference type="GeneID" id="36374401"/>
<protein>
    <recommendedName>
        <fullName evidence="8">General transcription and DNA repair factor IIH subunit TFB5</fullName>
    </recommendedName>
</protein>
<evidence type="ECO:0000313" key="9">
    <source>
        <dbReference type="EMBL" id="CEF62036.1"/>
    </source>
</evidence>
<dbReference type="GO" id="GO:0000439">
    <property type="term" value="C:transcription factor TFIIH core complex"/>
    <property type="evidence" value="ECO:0007669"/>
    <property type="project" value="UniProtKB-UniRule"/>
</dbReference>
<reference evidence="9" key="2">
    <citation type="submission" date="2014-09" db="EMBL/GenBank/DDBJ databases">
        <authorList>
            <person name="Aslett A.Martin."/>
        </authorList>
    </citation>
    <scope>NUCLEOTIDE SEQUENCE</scope>
    <source>
        <strain evidence="9">ED321 Heterogonic</strain>
    </source>
</reference>
<evidence type="ECO:0000256" key="6">
    <source>
        <dbReference type="ARBA" id="ARBA00023204"/>
    </source>
</evidence>
<comment type="similarity">
    <text evidence="2 8">Belongs to the TFB5 family.</text>
</comment>
<keyword evidence="4 8" id="KW-0805">Transcription regulation</keyword>
<dbReference type="Proteomes" id="UP000035682">
    <property type="component" value="Unplaced"/>
</dbReference>
<dbReference type="CTD" id="36374401"/>